<dbReference type="Proteomes" id="UP000028924">
    <property type="component" value="Unassembled WGS sequence"/>
</dbReference>
<dbReference type="SMART" id="SM00397">
    <property type="entry name" value="t_SNARE"/>
    <property type="match status" value="1"/>
</dbReference>
<sequence>MSSDSWAEEYEQAKQAAGEVLNLIQERNLEHPDGGPGASRLTATARRKLGSLGTKLDALRSGIEAAPDLTENERNRRRDQVAALRNKREGMLTSLRRDGGHSAARAALLSSPAAPSGPAAPGRGRESEATAPLTSAGLMELQRDVMSQQDRELEQLERGVASTKHVALRINEEATLHNRLLEGLEEDVDVSRSRLAAAQRRLKGVMHRARSCKTQLVILLLLIVLVIVVVVGFKLVLSWF</sequence>
<dbReference type="EMBL" id="KL662125">
    <property type="protein sequence ID" value="KFM26001.1"/>
    <property type="molecule type" value="Genomic_DNA"/>
</dbReference>
<evidence type="ECO:0000313" key="11">
    <source>
        <dbReference type="EMBL" id="KFM26001.1"/>
    </source>
</evidence>
<evidence type="ECO:0000256" key="1">
    <source>
        <dbReference type="ARBA" id="ARBA00004167"/>
    </source>
</evidence>
<dbReference type="Pfam" id="PF05739">
    <property type="entry name" value="SNARE"/>
    <property type="match status" value="1"/>
</dbReference>
<dbReference type="GO" id="GO:0016020">
    <property type="term" value="C:membrane"/>
    <property type="evidence" value="ECO:0007669"/>
    <property type="project" value="UniProtKB-SubCell"/>
</dbReference>
<proteinExistence type="predicted"/>
<dbReference type="GO" id="GO:0015031">
    <property type="term" value="P:protein transport"/>
    <property type="evidence" value="ECO:0007669"/>
    <property type="project" value="UniProtKB-KW"/>
</dbReference>
<dbReference type="GO" id="GO:0005737">
    <property type="term" value="C:cytoplasm"/>
    <property type="evidence" value="ECO:0007669"/>
    <property type="project" value="UniProtKB-ARBA"/>
</dbReference>
<evidence type="ECO:0000256" key="6">
    <source>
        <dbReference type="ARBA" id="ARBA00023136"/>
    </source>
</evidence>
<accession>A0A087SJU7</accession>
<keyword evidence="12" id="KW-1185">Reference proteome</keyword>
<feature type="coiled-coil region" evidence="7">
    <location>
        <begin position="139"/>
        <end position="201"/>
    </location>
</feature>
<keyword evidence="7" id="KW-0175">Coiled coil</keyword>
<feature type="domain" description="T-SNARE coiled-coil homology" evidence="10">
    <location>
        <begin position="143"/>
        <end position="205"/>
    </location>
</feature>
<dbReference type="InterPro" id="IPR000727">
    <property type="entry name" value="T_SNARE_dom"/>
</dbReference>
<name>A0A087SJU7_AUXPR</name>
<evidence type="ECO:0000256" key="2">
    <source>
        <dbReference type="ARBA" id="ARBA00022448"/>
    </source>
</evidence>
<comment type="subcellular location">
    <subcellularLocation>
        <location evidence="1">Membrane</location>
        <topology evidence="1">Single-pass membrane protein</topology>
    </subcellularLocation>
</comment>
<dbReference type="GeneID" id="23615030"/>
<evidence type="ECO:0000256" key="3">
    <source>
        <dbReference type="ARBA" id="ARBA00022692"/>
    </source>
</evidence>
<dbReference type="PANTHER" id="PTHR12791">
    <property type="entry name" value="GOLGI SNARE BET1-RELATED"/>
    <property type="match status" value="1"/>
</dbReference>
<organism evidence="11 12">
    <name type="scientific">Auxenochlorella protothecoides</name>
    <name type="common">Green microalga</name>
    <name type="synonym">Chlorella protothecoides</name>
    <dbReference type="NCBI Taxonomy" id="3075"/>
    <lineage>
        <taxon>Eukaryota</taxon>
        <taxon>Viridiplantae</taxon>
        <taxon>Chlorophyta</taxon>
        <taxon>core chlorophytes</taxon>
        <taxon>Trebouxiophyceae</taxon>
        <taxon>Chlorellales</taxon>
        <taxon>Chlorellaceae</taxon>
        <taxon>Auxenochlorella</taxon>
    </lineage>
</organism>
<dbReference type="SUPFAM" id="SSF58038">
    <property type="entry name" value="SNARE fusion complex"/>
    <property type="match status" value="1"/>
</dbReference>
<dbReference type="eggNOG" id="KOG3202">
    <property type="taxonomic scope" value="Eukaryota"/>
</dbReference>
<dbReference type="CDD" id="cd15841">
    <property type="entry name" value="SNARE_Qc"/>
    <property type="match status" value="1"/>
</dbReference>
<dbReference type="STRING" id="3075.A0A087SJU7"/>
<feature type="transmembrane region" description="Helical" evidence="9">
    <location>
        <begin position="216"/>
        <end position="237"/>
    </location>
</feature>
<evidence type="ECO:0000256" key="5">
    <source>
        <dbReference type="ARBA" id="ARBA00022989"/>
    </source>
</evidence>
<dbReference type="KEGG" id="apro:F751_3639"/>
<dbReference type="RefSeq" id="XP_011398897.1">
    <property type="nucleotide sequence ID" value="XM_011400595.1"/>
</dbReference>
<keyword evidence="2" id="KW-0813">Transport</keyword>
<evidence type="ECO:0000313" key="12">
    <source>
        <dbReference type="Proteomes" id="UP000028924"/>
    </source>
</evidence>
<keyword evidence="6 9" id="KW-0472">Membrane</keyword>
<dbReference type="OrthoDB" id="428895at2759"/>
<feature type="region of interest" description="Disordered" evidence="8">
    <location>
        <begin position="107"/>
        <end position="130"/>
    </location>
</feature>
<dbReference type="AlphaFoldDB" id="A0A087SJU7"/>
<evidence type="ECO:0000256" key="8">
    <source>
        <dbReference type="SAM" id="MobiDB-lite"/>
    </source>
</evidence>
<evidence type="ECO:0000256" key="4">
    <source>
        <dbReference type="ARBA" id="ARBA00022927"/>
    </source>
</evidence>
<dbReference type="PROSITE" id="PS50192">
    <property type="entry name" value="T_SNARE"/>
    <property type="match status" value="1"/>
</dbReference>
<gene>
    <name evidence="11" type="ORF">F751_3639</name>
</gene>
<keyword evidence="3 9" id="KW-0812">Transmembrane</keyword>
<feature type="compositionally biased region" description="Low complexity" evidence="8">
    <location>
        <begin position="107"/>
        <end position="122"/>
    </location>
</feature>
<keyword evidence="5 9" id="KW-1133">Transmembrane helix</keyword>
<reference evidence="11 12" key="1">
    <citation type="journal article" date="2014" name="BMC Genomics">
        <title>Oil accumulation mechanisms of the oleaginous microalga Chlorella protothecoides revealed through its genome, transcriptomes, and proteomes.</title>
        <authorList>
            <person name="Gao C."/>
            <person name="Wang Y."/>
            <person name="Shen Y."/>
            <person name="Yan D."/>
            <person name="He X."/>
            <person name="Dai J."/>
            <person name="Wu Q."/>
        </authorList>
    </citation>
    <scope>NUCLEOTIDE SEQUENCE [LARGE SCALE GENOMIC DNA]</scope>
    <source>
        <strain evidence="11 12">0710</strain>
    </source>
</reference>
<evidence type="ECO:0000259" key="10">
    <source>
        <dbReference type="PROSITE" id="PS50192"/>
    </source>
</evidence>
<evidence type="ECO:0000256" key="9">
    <source>
        <dbReference type="SAM" id="Phobius"/>
    </source>
</evidence>
<dbReference type="GO" id="GO:0012505">
    <property type="term" value="C:endomembrane system"/>
    <property type="evidence" value="ECO:0007669"/>
    <property type="project" value="UniProtKB-ARBA"/>
</dbReference>
<keyword evidence="4" id="KW-0653">Protein transport</keyword>
<evidence type="ECO:0000256" key="7">
    <source>
        <dbReference type="SAM" id="Coils"/>
    </source>
</evidence>
<protein>
    <submittedName>
        <fullName evidence="11">Syntaxin-52</fullName>
    </submittedName>
</protein>
<dbReference type="Gene3D" id="1.20.5.110">
    <property type="match status" value="1"/>
</dbReference>